<protein>
    <submittedName>
        <fullName evidence="1">Uncharacterized protein</fullName>
    </submittedName>
</protein>
<evidence type="ECO:0000313" key="1">
    <source>
        <dbReference type="EMBL" id="KAJ2998830.1"/>
    </source>
</evidence>
<dbReference type="Proteomes" id="UP001143856">
    <property type="component" value="Unassembled WGS sequence"/>
</dbReference>
<sequence>MTVTDRRPILISGAGIASLLLGKALLRASIPFRIFEKDHSIVFRAQGYRLRLSSEGLDAIESVLGPDGFQEFWDACGKTGGAGFAALHAITGEPLVDGISSYTSDEKKEGKDNESERRIRETLASRGGKVVGISRGDMRRVFLSGCEAYIDWGHNVVGYESTASGVRAIFADGSKSIEGEMLIGGEGIYSRVAEQLSEGKLKVFDTGARGIHGQAPTTAFKGLGEGVWRILDDTKPDGKVFIITNVRPGDMDDPNIVFGWTMGAQPGVIQPPNEDYTITGAVAANIAKSITQGWHPRLKPLIDQMVENEAAFWKITCSNPTGVPEWKNDPRVTVIGDAAHSMTPAGGIGANTAVRDSALLGKLLAESGGFSDGVTVAYEKEMRIYASEAVGISYGLATSQFGVKIDENTPTIRRGQRPV</sequence>
<proteinExistence type="predicted"/>
<comment type="caution">
    <text evidence="1">The sequence shown here is derived from an EMBL/GenBank/DDBJ whole genome shotgun (WGS) entry which is preliminary data.</text>
</comment>
<keyword evidence="2" id="KW-1185">Reference proteome</keyword>
<accession>A0ACC1PR93</accession>
<name>A0ACC1PR93_9PEZI</name>
<dbReference type="EMBL" id="JAPDGR010000015">
    <property type="protein sequence ID" value="KAJ2998830.1"/>
    <property type="molecule type" value="Genomic_DNA"/>
</dbReference>
<gene>
    <name evidence="1" type="ORF">NUW58_g198</name>
</gene>
<organism evidence="1 2">
    <name type="scientific">Xylaria curta</name>
    <dbReference type="NCBI Taxonomy" id="42375"/>
    <lineage>
        <taxon>Eukaryota</taxon>
        <taxon>Fungi</taxon>
        <taxon>Dikarya</taxon>
        <taxon>Ascomycota</taxon>
        <taxon>Pezizomycotina</taxon>
        <taxon>Sordariomycetes</taxon>
        <taxon>Xylariomycetidae</taxon>
        <taxon>Xylariales</taxon>
        <taxon>Xylariaceae</taxon>
        <taxon>Xylaria</taxon>
    </lineage>
</organism>
<evidence type="ECO:0000313" key="2">
    <source>
        <dbReference type="Proteomes" id="UP001143856"/>
    </source>
</evidence>
<reference evidence="1" key="1">
    <citation type="submission" date="2022-10" db="EMBL/GenBank/DDBJ databases">
        <title>Genome Sequence of Xylaria curta.</title>
        <authorList>
            <person name="Buettner E."/>
        </authorList>
    </citation>
    <scope>NUCLEOTIDE SEQUENCE</scope>
    <source>
        <strain evidence="1">Babe10</strain>
    </source>
</reference>